<name>T0QRH4_SAPDV</name>
<accession>T0QRH4</accession>
<sequence length="657" mass="71343">MGYLRAEETLSPYADFYERMHAMMDTRVDPCDDFYAYACGGWLQATDTTSDDDSAFGRVTTYVNSVLDAIIAAAPPGIHEFHSACLAEGDVNDDAIAAINAQIEALATIDTADALLRYAGALVASTSISAFLDVGLTPDAANSSVYVLELTQTVLTLPSLVSYATSEKYMEHLVEYMASFAVVPALAATNVTALALDVLAFEVRLASISVPAEVLRDPRSTYHPVTMREVHATYPYIAAFLDGLHADALGNDDATIVLGTPTFFAAQTQLLASTHLATLKNYLRFRIVHGQRTLLGDAARRAYRQWEVALYGVPPTESRSDFCQQLLQAYLGPQIGKFFLERVLDETSATEATDLVHEVQAALVTVLANTPWLDAATRARALEKASAIETFVGGPTADEVPVALNATNFYANMMAFTALYNAYALGSIGTSVDATAWGMGAFTVNAYNDPLANAIYLPAAILQLPIYGASKLPPAVNYARLGMIIGHELMHGFDDQGRNYDARGNLVDWWSSSVQATFEARAQCLVDEYNAFQVYGRATNKSVLLGSVNGNLTLGENIADSSGVRIGHVAFATARQVNPSRFSTDDNDDDKVYFTAFAQLWCETASDTAMTWRLENDVHAPSEWRVRGPLRNYDAFASAFQCPVGSRMNPATKCVMW</sequence>
<dbReference type="GO" id="GO:0005886">
    <property type="term" value="C:plasma membrane"/>
    <property type="evidence" value="ECO:0007669"/>
    <property type="project" value="TreeGrafter"/>
</dbReference>
<dbReference type="Pfam" id="PF05649">
    <property type="entry name" value="Peptidase_M13_N"/>
    <property type="match status" value="1"/>
</dbReference>
<evidence type="ECO:0000256" key="7">
    <source>
        <dbReference type="ARBA" id="ARBA00023049"/>
    </source>
</evidence>
<feature type="domain" description="Peptidase M13 N-terminal" evidence="9">
    <location>
        <begin position="30"/>
        <end position="395"/>
    </location>
</feature>
<keyword evidence="11" id="KW-1185">Reference proteome</keyword>
<dbReference type="InterPro" id="IPR042089">
    <property type="entry name" value="Peptidase_M13_dom_2"/>
</dbReference>
<dbReference type="PRINTS" id="PR00786">
    <property type="entry name" value="NEPRILYSIN"/>
</dbReference>
<comment type="cofactor">
    <cofactor evidence="1">
        <name>Zn(2+)</name>
        <dbReference type="ChEBI" id="CHEBI:29105"/>
    </cofactor>
</comment>
<dbReference type="GO" id="GO:0004222">
    <property type="term" value="F:metalloendopeptidase activity"/>
    <property type="evidence" value="ECO:0007669"/>
    <property type="project" value="InterPro"/>
</dbReference>
<organism evidence="10 11">
    <name type="scientific">Saprolegnia diclina (strain VS20)</name>
    <dbReference type="NCBI Taxonomy" id="1156394"/>
    <lineage>
        <taxon>Eukaryota</taxon>
        <taxon>Sar</taxon>
        <taxon>Stramenopiles</taxon>
        <taxon>Oomycota</taxon>
        <taxon>Saprolegniomycetes</taxon>
        <taxon>Saprolegniales</taxon>
        <taxon>Saprolegniaceae</taxon>
        <taxon>Saprolegnia</taxon>
    </lineage>
</organism>
<dbReference type="Gene3D" id="1.10.1380.10">
    <property type="entry name" value="Neutral endopeptidase , domain2"/>
    <property type="match status" value="1"/>
</dbReference>
<keyword evidence="4" id="KW-0479">Metal-binding</keyword>
<evidence type="ECO:0000256" key="5">
    <source>
        <dbReference type="ARBA" id="ARBA00022801"/>
    </source>
</evidence>
<evidence type="ECO:0000256" key="3">
    <source>
        <dbReference type="ARBA" id="ARBA00022670"/>
    </source>
</evidence>
<dbReference type="Gene3D" id="3.40.390.10">
    <property type="entry name" value="Collagenase (Catalytic Domain)"/>
    <property type="match status" value="1"/>
</dbReference>
<keyword evidence="5" id="KW-0378">Hydrolase</keyword>
<gene>
    <name evidence="10" type="ORF">SDRG_01816</name>
</gene>
<dbReference type="Proteomes" id="UP000030762">
    <property type="component" value="Unassembled WGS sequence"/>
</dbReference>
<evidence type="ECO:0008006" key="12">
    <source>
        <dbReference type="Google" id="ProtNLM"/>
    </source>
</evidence>
<dbReference type="GO" id="GO:0046872">
    <property type="term" value="F:metal ion binding"/>
    <property type="evidence" value="ECO:0007669"/>
    <property type="project" value="UniProtKB-KW"/>
</dbReference>
<comment type="similarity">
    <text evidence="2">Belongs to the peptidase M13 family.</text>
</comment>
<reference evidence="10 11" key="1">
    <citation type="submission" date="2012-04" db="EMBL/GenBank/DDBJ databases">
        <title>The Genome Sequence of Saprolegnia declina VS20.</title>
        <authorList>
            <consortium name="The Broad Institute Genome Sequencing Platform"/>
            <person name="Russ C."/>
            <person name="Nusbaum C."/>
            <person name="Tyler B."/>
            <person name="van West P."/>
            <person name="Dieguez-Uribeondo J."/>
            <person name="de Bruijn I."/>
            <person name="Tripathy S."/>
            <person name="Jiang R."/>
            <person name="Young S.K."/>
            <person name="Zeng Q."/>
            <person name="Gargeya S."/>
            <person name="Fitzgerald M."/>
            <person name="Haas B."/>
            <person name="Abouelleil A."/>
            <person name="Alvarado L."/>
            <person name="Arachchi H.M."/>
            <person name="Berlin A."/>
            <person name="Chapman S.B."/>
            <person name="Goldberg J."/>
            <person name="Griggs A."/>
            <person name="Gujja S."/>
            <person name="Hansen M."/>
            <person name="Howarth C."/>
            <person name="Imamovic A."/>
            <person name="Larimer J."/>
            <person name="McCowen C."/>
            <person name="Montmayeur A."/>
            <person name="Murphy C."/>
            <person name="Neiman D."/>
            <person name="Pearson M."/>
            <person name="Priest M."/>
            <person name="Roberts A."/>
            <person name="Saif S."/>
            <person name="Shea T."/>
            <person name="Sisk P."/>
            <person name="Sykes S."/>
            <person name="Wortman J."/>
            <person name="Nusbaum C."/>
            <person name="Birren B."/>
        </authorList>
    </citation>
    <scope>NUCLEOTIDE SEQUENCE [LARGE SCALE GENOMIC DNA]</scope>
    <source>
        <strain evidence="10 11">VS20</strain>
    </source>
</reference>
<evidence type="ECO:0000259" key="9">
    <source>
        <dbReference type="Pfam" id="PF05649"/>
    </source>
</evidence>
<dbReference type="GeneID" id="19942543"/>
<dbReference type="OMA" id="RGARDYY"/>
<dbReference type="CDD" id="cd08662">
    <property type="entry name" value="M13"/>
    <property type="match status" value="1"/>
</dbReference>
<keyword evidence="3" id="KW-0645">Protease</keyword>
<dbReference type="OrthoDB" id="6475849at2759"/>
<dbReference type="PANTHER" id="PTHR11733">
    <property type="entry name" value="ZINC METALLOPROTEASE FAMILY M13 NEPRILYSIN-RELATED"/>
    <property type="match status" value="1"/>
</dbReference>
<evidence type="ECO:0000256" key="2">
    <source>
        <dbReference type="ARBA" id="ARBA00007357"/>
    </source>
</evidence>
<dbReference type="InterPro" id="IPR000718">
    <property type="entry name" value="Peptidase_M13"/>
</dbReference>
<dbReference type="InterPro" id="IPR018497">
    <property type="entry name" value="Peptidase_M13_C"/>
</dbReference>
<evidence type="ECO:0000256" key="6">
    <source>
        <dbReference type="ARBA" id="ARBA00022833"/>
    </source>
</evidence>
<keyword evidence="7" id="KW-0482">Metalloprotease</keyword>
<dbReference type="STRING" id="1156394.T0QRH4"/>
<dbReference type="eggNOG" id="KOG3624">
    <property type="taxonomic scope" value="Eukaryota"/>
</dbReference>
<dbReference type="PROSITE" id="PS51885">
    <property type="entry name" value="NEPRILYSIN"/>
    <property type="match status" value="1"/>
</dbReference>
<dbReference type="SUPFAM" id="SSF55486">
    <property type="entry name" value="Metalloproteases ('zincins'), catalytic domain"/>
    <property type="match status" value="1"/>
</dbReference>
<dbReference type="InterPro" id="IPR024079">
    <property type="entry name" value="MetalloPept_cat_dom_sf"/>
</dbReference>
<evidence type="ECO:0000256" key="4">
    <source>
        <dbReference type="ARBA" id="ARBA00022723"/>
    </source>
</evidence>
<evidence type="ECO:0000259" key="8">
    <source>
        <dbReference type="Pfam" id="PF01431"/>
    </source>
</evidence>
<feature type="domain" description="Peptidase M13 C-terminal" evidence="8">
    <location>
        <begin position="445"/>
        <end position="654"/>
    </location>
</feature>
<keyword evidence="6" id="KW-0862">Zinc</keyword>
<dbReference type="VEuPathDB" id="FungiDB:SDRG_01816"/>
<protein>
    <recommendedName>
        <fullName evidence="12">Peptidase M13 C-terminal domain-containing protein</fullName>
    </recommendedName>
</protein>
<evidence type="ECO:0000313" key="10">
    <source>
        <dbReference type="EMBL" id="EQC40744.1"/>
    </source>
</evidence>
<dbReference type="InterPro" id="IPR008753">
    <property type="entry name" value="Peptidase_M13_N"/>
</dbReference>
<dbReference type="InParanoid" id="T0QRH4"/>
<evidence type="ECO:0000313" key="11">
    <source>
        <dbReference type="Proteomes" id="UP000030762"/>
    </source>
</evidence>
<dbReference type="AlphaFoldDB" id="T0QRH4"/>
<proteinExistence type="inferred from homology"/>
<dbReference type="RefSeq" id="XP_008605588.1">
    <property type="nucleotide sequence ID" value="XM_008607366.1"/>
</dbReference>
<dbReference type="GO" id="GO:0016485">
    <property type="term" value="P:protein processing"/>
    <property type="evidence" value="ECO:0007669"/>
    <property type="project" value="TreeGrafter"/>
</dbReference>
<evidence type="ECO:0000256" key="1">
    <source>
        <dbReference type="ARBA" id="ARBA00001947"/>
    </source>
</evidence>
<dbReference type="EMBL" id="JH767135">
    <property type="protein sequence ID" value="EQC40744.1"/>
    <property type="molecule type" value="Genomic_DNA"/>
</dbReference>
<dbReference type="Pfam" id="PF01431">
    <property type="entry name" value="Peptidase_M13"/>
    <property type="match status" value="1"/>
</dbReference>
<dbReference type="PANTHER" id="PTHR11733:SF167">
    <property type="entry name" value="FI17812P1-RELATED"/>
    <property type="match status" value="1"/>
</dbReference>